<evidence type="ECO:0000256" key="4">
    <source>
        <dbReference type="ARBA" id="ARBA00023136"/>
    </source>
</evidence>
<name>A0A1V2LDF9_CYBFA</name>
<dbReference type="InterPro" id="IPR013714">
    <property type="entry name" value="Golgi_TVP15"/>
</dbReference>
<dbReference type="GO" id="GO:0016192">
    <property type="term" value="P:vesicle-mediated transport"/>
    <property type="evidence" value="ECO:0007669"/>
    <property type="project" value="TreeGrafter"/>
</dbReference>
<evidence type="ECO:0000256" key="3">
    <source>
        <dbReference type="ARBA" id="ARBA00022989"/>
    </source>
</evidence>
<evidence type="ECO:0000313" key="7">
    <source>
        <dbReference type="Proteomes" id="UP000189513"/>
    </source>
</evidence>
<evidence type="ECO:0000256" key="1">
    <source>
        <dbReference type="ARBA" id="ARBA00004141"/>
    </source>
</evidence>
<dbReference type="VEuPathDB" id="FungiDB:BON22_0888"/>
<comment type="subcellular location">
    <subcellularLocation>
        <location evidence="1">Membrane</location>
        <topology evidence="1">Multi-pass membrane protein</topology>
    </subcellularLocation>
</comment>
<dbReference type="PANTHER" id="PTHR28128">
    <property type="entry name" value="GOLGI APPARATUS MEMBRANE PROTEIN TVP15"/>
    <property type="match status" value="1"/>
</dbReference>
<keyword evidence="4 5" id="KW-0472">Membrane</keyword>
<sequence length="104" mass="11515">MRTVSPSSLVFTLSPLVQASFFLIPPLTYQYASFLFSFLGRGLFYLLIAVIASNGHAIKVVFGILIGLVGIGYTALEFIPSIEPPENFRNQGHILEEHDEEDVI</sequence>
<comment type="caution">
    <text evidence="6">The sequence shown here is derived from an EMBL/GenBank/DDBJ whole genome shotgun (WGS) entry which is preliminary data.</text>
</comment>
<dbReference type="Proteomes" id="UP000189513">
    <property type="component" value="Unassembled WGS sequence"/>
</dbReference>
<feature type="transmembrane region" description="Helical" evidence="5">
    <location>
        <begin position="29"/>
        <end position="48"/>
    </location>
</feature>
<dbReference type="AlphaFoldDB" id="A0A1V2LDF9"/>
<dbReference type="PANTHER" id="PTHR28128:SF1">
    <property type="entry name" value="GOLGI APPARATUS MEMBRANE PROTEIN TVP15"/>
    <property type="match status" value="1"/>
</dbReference>
<evidence type="ECO:0000256" key="5">
    <source>
        <dbReference type="SAM" id="Phobius"/>
    </source>
</evidence>
<keyword evidence="2 5" id="KW-0812">Transmembrane</keyword>
<dbReference type="EMBL" id="MPUK01000001">
    <property type="protein sequence ID" value="ONH69860.1"/>
    <property type="molecule type" value="Genomic_DNA"/>
</dbReference>
<organism evidence="6 7">
    <name type="scientific">Cyberlindnera fabianii</name>
    <name type="common">Yeast</name>
    <name type="synonym">Hansenula fabianii</name>
    <dbReference type="NCBI Taxonomy" id="36022"/>
    <lineage>
        <taxon>Eukaryota</taxon>
        <taxon>Fungi</taxon>
        <taxon>Dikarya</taxon>
        <taxon>Ascomycota</taxon>
        <taxon>Saccharomycotina</taxon>
        <taxon>Saccharomycetes</taxon>
        <taxon>Phaffomycetales</taxon>
        <taxon>Phaffomycetaceae</taxon>
        <taxon>Cyberlindnera</taxon>
    </lineage>
</organism>
<dbReference type="GO" id="GO:0000139">
    <property type="term" value="C:Golgi membrane"/>
    <property type="evidence" value="ECO:0007669"/>
    <property type="project" value="TreeGrafter"/>
</dbReference>
<gene>
    <name evidence="6" type="ORF">BON22_0888</name>
</gene>
<reference evidence="7" key="1">
    <citation type="journal article" date="2017" name="Genome Announc.">
        <title>Genome sequences of Cyberlindnera fabianii 65, Pichia kudriavzevii 129, and Saccharomyces cerevisiae 131 isolated from fermented masau fruits in Zimbabwe.</title>
        <authorList>
            <person name="van Rijswijck I.M.H."/>
            <person name="Derks M.F.L."/>
            <person name="Abee T."/>
            <person name="de Ridder D."/>
            <person name="Smid E.J."/>
        </authorList>
    </citation>
    <scope>NUCLEOTIDE SEQUENCE [LARGE SCALE GENOMIC DNA]</scope>
    <source>
        <strain evidence="7">65</strain>
    </source>
</reference>
<keyword evidence="7" id="KW-1185">Reference proteome</keyword>
<proteinExistence type="predicted"/>
<evidence type="ECO:0000256" key="2">
    <source>
        <dbReference type="ARBA" id="ARBA00022692"/>
    </source>
</evidence>
<protein>
    <submittedName>
        <fullName evidence="6">Golgi apparatus membrane protein TVP15</fullName>
    </submittedName>
</protein>
<accession>A0A1V2LDF9</accession>
<evidence type="ECO:0000313" key="6">
    <source>
        <dbReference type="EMBL" id="ONH69860.1"/>
    </source>
</evidence>
<dbReference type="Pfam" id="PF08507">
    <property type="entry name" value="COPI_assoc"/>
    <property type="match status" value="1"/>
</dbReference>
<keyword evidence="3 5" id="KW-1133">Transmembrane helix</keyword>
<feature type="transmembrane region" description="Helical" evidence="5">
    <location>
        <begin position="60"/>
        <end position="79"/>
    </location>
</feature>